<name>A0ABP8CQH2_9FLAO</name>
<organism evidence="1 2">
    <name type="scientific">Winogradskyella damuponensis</name>
    <dbReference type="NCBI Taxonomy" id="943939"/>
    <lineage>
        <taxon>Bacteria</taxon>
        <taxon>Pseudomonadati</taxon>
        <taxon>Bacteroidota</taxon>
        <taxon>Flavobacteriia</taxon>
        <taxon>Flavobacteriales</taxon>
        <taxon>Flavobacteriaceae</taxon>
        <taxon>Winogradskyella</taxon>
    </lineage>
</organism>
<dbReference type="Proteomes" id="UP001501682">
    <property type="component" value="Unassembled WGS sequence"/>
</dbReference>
<sequence length="126" mass="14120">MHNIPNENIPFCEQDSLECKNNLEFATAIMRLTSKDGIIDGELDMGQWGKLKMTGKFNSKTNFTITGNGLKNTSTEGWIYDYNGYTIPKWQFGIDQKDALLGSVIRSADHGTSLKGKVASFYMVKK</sequence>
<dbReference type="EMBL" id="BAABCB010000013">
    <property type="protein sequence ID" value="GAA4242204.1"/>
    <property type="molecule type" value="Genomic_DNA"/>
</dbReference>
<reference evidence="2" key="1">
    <citation type="journal article" date="2019" name="Int. J. Syst. Evol. Microbiol.">
        <title>The Global Catalogue of Microorganisms (GCM) 10K type strain sequencing project: providing services to taxonomists for standard genome sequencing and annotation.</title>
        <authorList>
            <consortium name="The Broad Institute Genomics Platform"/>
            <consortium name="The Broad Institute Genome Sequencing Center for Infectious Disease"/>
            <person name="Wu L."/>
            <person name="Ma J."/>
        </authorList>
    </citation>
    <scope>NUCLEOTIDE SEQUENCE [LARGE SCALE GENOMIC DNA]</scope>
    <source>
        <strain evidence="2">JCM 17633</strain>
    </source>
</reference>
<evidence type="ECO:0008006" key="3">
    <source>
        <dbReference type="Google" id="ProtNLM"/>
    </source>
</evidence>
<proteinExistence type="predicted"/>
<evidence type="ECO:0000313" key="2">
    <source>
        <dbReference type="Proteomes" id="UP001501682"/>
    </source>
</evidence>
<evidence type="ECO:0000313" key="1">
    <source>
        <dbReference type="EMBL" id="GAA4242204.1"/>
    </source>
</evidence>
<protein>
    <recommendedName>
        <fullName evidence="3">Lipocalin-like domain-containing protein</fullName>
    </recommendedName>
</protein>
<accession>A0ABP8CQH2</accession>
<gene>
    <name evidence="1" type="ORF">GCM10022292_11470</name>
</gene>
<keyword evidence="2" id="KW-1185">Reference proteome</keyword>
<comment type="caution">
    <text evidence="1">The sequence shown here is derived from an EMBL/GenBank/DDBJ whole genome shotgun (WGS) entry which is preliminary data.</text>
</comment>